<keyword evidence="1" id="KW-0548">Nucleotidyltransferase</keyword>
<comment type="caution">
    <text evidence="1">The sequence shown here is derived from an EMBL/GenBank/DDBJ whole genome shotgun (WGS) entry which is preliminary data.</text>
</comment>
<keyword evidence="1" id="KW-0808">Transferase</keyword>
<dbReference type="Proteomes" id="UP000887159">
    <property type="component" value="Unassembled WGS sequence"/>
</dbReference>
<proteinExistence type="predicted"/>
<dbReference type="EMBL" id="BMAU01021243">
    <property type="protein sequence ID" value="GFY04208.1"/>
    <property type="molecule type" value="Genomic_DNA"/>
</dbReference>
<dbReference type="AlphaFoldDB" id="A0A8X6VDS7"/>
<sequence>MCAVHGWGKVAASVSHWTRAPKDRTANGKLWKLLKNINKEQPQAEQYNTTLSKDGKLVENDEQAADLLGLHYQKIIKLNFTVEDRNIKIRASRIIHGCRSDIQRGTSIFNRDFRVNELEAAIDDTSLNKSPGPGSIHEDIQNFAVDQKLRFNPTKSTVSFFTTNRKLYNFPPNIFLKDQPLTVDKHPKYLGLVLDPEILGNKHIDHIILKARKRLNTLRYILRRDWGEDTGIFRNTHISLIRPILEYGVPVYCRASSSLGHGFNRQEQTHLPHFRSAHLKTMKFSEGSKSFEMSTNCSSESASTAHILECLGQDLADDPLLGLEFLRGYEVPASQ</sequence>
<keyword evidence="1" id="KW-0695">RNA-directed DNA polymerase</keyword>
<accession>A0A8X6VDS7</accession>
<name>A0A8X6VDS7_TRICX</name>
<evidence type="ECO:0000313" key="2">
    <source>
        <dbReference type="Proteomes" id="UP000887159"/>
    </source>
</evidence>
<reference evidence="1" key="1">
    <citation type="submission" date="2020-08" db="EMBL/GenBank/DDBJ databases">
        <title>Multicomponent nature underlies the extraordinary mechanical properties of spider dragline silk.</title>
        <authorList>
            <person name="Kono N."/>
            <person name="Nakamura H."/>
            <person name="Mori M."/>
            <person name="Yoshida Y."/>
            <person name="Ohtoshi R."/>
            <person name="Malay A.D."/>
            <person name="Moran D.A.P."/>
            <person name="Tomita M."/>
            <person name="Numata K."/>
            <person name="Arakawa K."/>
        </authorList>
    </citation>
    <scope>NUCLEOTIDE SEQUENCE</scope>
</reference>
<gene>
    <name evidence="1" type="primary">RTase_270</name>
    <name evidence="1" type="ORF">TNCV_1199861</name>
</gene>
<dbReference type="GO" id="GO:0003964">
    <property type="term" value="F:RNA-directed DNA polymerase activity"/>
    <property type="evidence" value="ECO:0007669"/>
    <property type="project" value="UniProtKB-KW"/>
</dbReference>
<protein>
    <submittedName>
        <fullName evidence="1">Putative RNA-directed DNA polymerase from transposon BS</fullName>
    </submittedName>
</protein>
<organism evidence="1 2">
    <name type="scientific">Trichonephila clavipes</name>
    <name type="common">Golden silk orbweaver</name>
    <name type="synonym">Nephila clavipes</name>
    <dbReference type="NCBI Taxonomy" id="2585209"/>
    <lineage>
        <taxon>Eukaryota</taxon>
        <taxon>Metazoa</taxon>
        <taxon>Ecdysozoa</taxon>
        <taxon>Arthropoda</taxon>
        <taxon>Chelicerata</taxon>
        <taxon>Arachnida</taxon>
        <taxon>Araneae</taxon>
        <taxon>Araneomorphae</taxon>
        <taxon>Entelegynae</taxon>
        <taxon>Araneoidea</taxon>
        <taxon>Nephilidae</taxon>
        <taxon>Trichonephila</taxon>
    </lineage>
</organism>
<keyword evidence="2" id="KW-1185">Reference proteome</keyword>
<evidence type="ECO:0000313" key="1">
    <source>
        <dbReference type="EMBL" id="GFY04208.1"/>
    </source>
</evidence>